<keyword evidence="7" id="KW-0560">Oxidoreductase</keyword>
<dbReference type="EC" id="1.6.99.5" evidence="7"/>
<evidence type="ECO:0000259" key="6">
    <source>
        <dbReference type="SMART" id="SM00928"/>
    </source>
</evidence>
<dbReference type="SMART" id="SM00928">
    <property type="entry name" value="NADH_4Fe-4S"/>
    <property type="match status" value="1"/>
</dbReference>
<dbReference type="InterPro" id="IPR011538">
    <property type="entry name" value="Nuo51_FMN-bd"/>
</dbReference>
<evidence type="ECO:0000313" key="8">
    <source>
        <dbReference type="Proteomes" id="UP000031433"/>
    </source>
</evidence>
<evidence type="ECO:0000256" key="2">
    <source>
        <dbReference type="ARBA" id="ARBA00022485"/>
    </source>
</evidence>
<dbReference type="AlphaFoldDB" id="A0A0C1U7W7"/>
<dbReference type="EMBL" id="JXBL01000001">
    <property type="protein sequence ID" value="KIE43725.1"/>
    <property type="molecule type" value="Genomic_DNA"/>
</dbReference>
<keyword evidence="3" id="KW-0479">Metal-binding</keyword>
<dbReference type="InterPro" id="IPR037207">
    <property type="entry name" value="Nuop51_4Fe4S-bd_sf"/>
</dbReference>
<evidence type="ECO:0000256" key="1">
    <source>
        <dbReference type="ARBA" id="ARBA00007523"/>
    </source>
</evidence>
<feature type="domain" description="NADH-ubiquinone oxidoreductase 51kDa subunit iron-sulphur binding" evidence="6">
    <location>
        <begin position="327"/>
        <end position="372"/>
    </location>
</feature>
<dbReference type="GO" id="GO:0051539">
    <property type="term" value="F:4 iron, 4 sulfur cluster binding"/>
    <property type="evidence" value="ECO:0007669"/>
    <property type="project" value="UniProtKB-KW"/>
</dbReference>
<dbReference type="NCBIfam" id="NF010120">
    <property type="entry name" value="PRK13596.1"/>
    <property type="match status" value="1"/>
</dbReference>
<proteinExistence type="inferred from homology"/>
<dbReference type="InterPro" id="IPR037225">
    <property type="entry name" value="Nuo51_FMN-bd_sf"/>
</dbReference>
<name>A0A0C1U7W7_9BACT</name>
<dbReference type="PROSITE" id="PS00645">
    <property type="entry name" value="COMPLEX1_51K_2"/>
    <property type="match status" value="1"/>
</dbReference>
<evidence type="ECO:0000256" key="4">
    <source>
        <dbReference type="ARBA" id="ARBA00023004"/>
    </source>
</evidence>
<dbReference type="FunFam" id="3.40.50.11540:FF:000001">
    <property type="entry name" value="NADH dehydrogenase [ubiquinone] flavoprotein 1, mitochondrial"/>
    <property type="match status" value="1"/>
</dbReference>
<keyword evidence="2" id="KW-0004">4Fe-4S</keyword>
<dbReference type="Pfam" id="PF10531">
    <property type="entry name" value="SLBB"/>
    <property type="match status" value="1"/>
</dbReference>
<comment type="similarity">
    <text evidence="1">Belongs to the complex I 51 kDa subunit family.</text>
</comment>
<sequence>MEQVLFRHNRPGRCVTFAEYRAEGGFAALEKALSGMSPNDVQQVVIDANLRGRGGAGFPTGKKWSFVPRDIPGPRYLICNCDEMEPGTYKDRILLEANPYSLVEGMTLAAYAIGVAHAFIFIRRGYEEAAENCRRAIAEAKDAGLLGKNILGSGFSLELDVHQSAGRYICGEETALMNALEGRRANPRSKPPFPAVKGLWGRPTVVNNVETLANIPAIVAGGAAWFKGLATIPEAAGTKLFCVSGHVNNAACFELPLGMSLGEIIDGPCGGMLPGREFKACIPGGASTPFFTREHWNVPMDFDAVARAGSRLGTGGIVVFDRNTCMVAATLNLVSFYARESCGWCTPCREGLPFVKDVLARIEAGAGREEHIAILREHVQYLNYAFCPLAPGAMGPVEGLLRLFEDEIREHIVLGRCPFGGKV</sequence>
<dbReference type="FunFam" id="1.20.1440.230:FF:000002">
    <property type="entry name" value="NADH-quinone oxidoreductase subunit F"/>
    <property type="match status" value="1"/>
</dbReference>
<gene>
    <name evidence="7" type="ORF">SE37_14360</name>
</gene>
<dbReference type="GO" id="GO:0008137">
    <property type="term" value="F:NADH dehydrogenase (ubiquinone) activity"/>
    <property type="evidence" value="ECO:0007669"/>
    <property type="project" value="InterPro"/>
</dbReference>
<dbReference type="InterPro" id="IPR001949">
    <property type="entry name" value="NADH-UbQ_OxRdtase_51kDa_CS"/>
</dbReference>
<comment type="caution">
    <text evidence="7">The sequence shown here is derived from an EMBL/GenBank/DDBJ whole genome shotgun (WGS) entry which is preliminary data.</text>
</comment>
<keyword evidence="5" id="KW-0411">Iron-sulfur</keyword>
<keyword evidence="8" id="KW-1185">Reference proteome</keyword>
<dbReference type="GO" id="GO:0016491">
    <property type="term" value="F:oxidoreductase activity"/>
    <property type="evidence" value="ECO:0007669"/>
    <property type="project" value="UniProtKB-KW"/>
</dbReference>
<dbReference type="SUPFAM" id="SSF140490">
    <property type="entry name" value="Nqo1C-terminal domain-like"/>
    <property type="match status" value="1"/>
</dbReference>
<dbReference type="SUPFAM" id="SSF142984">
    <property type="entry name" value="Nqo1 middle domain-like"/>
    <property type="match status" value="1"/>
</dbReference>
<evidence type="ECO:0000313" key="7">
    <source>
        <dbReference type="EMBL" id="KIE43725.1"/>
    </source>
</evidence>
<dbReference type="Pfam" id="PF01512">
    <property type="entry name" value="Complex1_51K"/>
    <property type="match status" value="1"/>
</dbReference>
<dbReference type="Gene3D" id="1.20.1440.230">
    <property type="entry name" value="NADH-ubiquinone oxidoreductase 51kDa subunit, iron-sulphur binding domain"/>
    <property type="match status" value="1"/>
</dbReference>
<dbReference type="InterPro" id="IPR019575">
    <property type="entry name" value="Nuop51_4Fe4S-bd"/>
</dbReference>
<dbReference type="GO" id="GO:0046872">
    <property type="term" value="F:metal ion binding"/>
    <property type="evidence" value="ECO:0007669"/>
    <property type="project" value="UniProtKB-KW"/>
</dbReference>
<accession>A0A0C1U7W7</accession>
<dbReference type="Pfam" id="PF10589">
    <property type="entry name" value="NADH_4Fe-4S"/>
    <property type="match status" value="1"/>
</dbReference>
<dbReference type="RefSeq" id="WP_039647461.1">
    <property type="nucleotide sequence ID" value="NZ_JXBL01000001.1"/>
</dbReference>
<dbReference type="Proteomes" id="UP000031433">
    <property type="component" value="Unassembled WGS sequence"/>
</dbReference>
<dbReference type="InterPro" id="IPR019554">
    <property type="entry name" value="Soluble_ligand-bd"/>
</dbReference>
<dbReference type="SUPFAM" id="SSF142019">
    <property type="entry name" value="Nqo1 FMN-binding domain-like"/>
    <property type="match status" value="1"/>
</dbReference>
<keyword evidence="4" id="KW-0408">Iron</keyword>
<evidence type="ECO:0000256" key="3">
    <source>
        <dbReference type="ARBA" id="ARBA00022723"/>
    </source>
</evidence>
<dbReference type="PANTHER" id="PTHR43578:SF3">
    <property type="entry name" value="NADH-QUINONE OXIDOREDUCTASE SUBUNIT F"/>
    <property type="match status" value="1"/>
</dbReference>
<evidence type="ECO:0000256" key="5">
    <source>
        <dbReference type="ARBA" id="ARBA00023014"/>
    </source>
</evidence>
<protein>
    <submittedName>
        <fullName evidence="7">NADH dehydrogenase</fullName>
        <ecNumber evidence="7">1.6.99.5</ecNumber>
    </submittedName>
</protein>
<dbReference type="Gene3D" id="6.10.250.1450">
    <property type="match status" value="1"/>
</dbReference>
<organism evidence="7 8">
    <name type="scientific">Geobacter soli</name>
    <dbReference type="NCBI Taxonomy" id="1510391"/>
    <lineage>
        <taxon>Bacteria</taxon>
        <taxon>Pseudomonadati</taxon>
        <taxon>Thermodesulfobacteriota</taxon>
        <taxon>Desulfuromonadia</taxon>
        <taxon>Geobacterales</taxon>
        <taxon>Geobacteraceae</taxon>
        <taxon>Geobacter</taxon>
    </lineage>
</organism>
<reference evidence="7 8" key="1">
    <citation type="submission" date="2015-01" db="EMBL/GenBank/DDBJ databases">
        <title>Genome sequence of the anaerobic bacterium Geobacter soli GSS01, a dissimilatory Fe(III) reducer from soil.</title>
        <authorList>
            <person name="Yang G."/>
            <person name="Zhou S."/>
        </authorList>
    </citation>
    <scope>NUCLEOTIDE SEQUENCE [LARGE SCALE GENOMIC DNA]</scope>
    <source>
        <strain evidence="7 8">GSS01</strain>
    </source>
</reference>
<dbReference type="Gene3D" id="3.40.50.11540">
    <property type="entry name" value="NADH-ubiquinone oxidoreductase 51kDa subunit"/>
    <property type="match status" value="1"/>
</dbReference>
<dbReference type="GO" id="GO:0010181">
    <property type="term" value="F:FMN binding"/>
    <property type="evidence" value="ECO:0007669"/>
    <property type="project" value="InterPro"/>
</dbReference>
<dbReference type="Gene3D" id="3.10.20.600">
    <property type="match status" value="1"/>
</dbReference>
<dbReference type="PANTHER" id="PTHR43578">
    <property type="entry name" value="NADH-QUINONE OXIDOREDUCTASE SUBUNIT F"/>
    <property type="match status" value="1"/>
</dbReference>